<evidence type="ECO:0000259" key="9">
    <source>
        <dbReference type="PROSITE" id="PS51755"/>
    </source>
</evidence>
<reference evidence="10" key="2">
    <citation type="submission" date="2011-01" db="EMBL/GenBank/DDBJ databases">
        <title>The Non-contiguous Finished genome of Clostridium papyrosolvens.</title>
        <authorList>
            <person name="Lucas S."/>
            <person name="Copeland A."/>
            <person name="Lapidus A."/>
            <person name="Cheng J.-F."/>
            <person name="Goodwin L."/>
            <person name="Pitluck S."/>
            <person name="Misra M."/>
            <person name="Chertkov O."/>
            <person name="Detter J.C."/>
            <person name="Han C."/>
            <person name="Tapia R."/>
            <person name="Land M."/>
            <person name="Hauser L."/>
            <person name="Kyrpides N."/>
            <person name="Ivanova N."/>
            <person name="Pagani I."/>
            <person name="Mouttaki H."/>
            <person name="He Z."/>
            <person name="Zhou J."/>
            <person name="Hemme C.L."/>
            <person name="Woyke T."/>
        </authorList>
    </citation>
    <scope>NUCLEOTIDE SEQUENCE [LARGE SCALE GENOMIC DNA]</scope>
    <source>
        <strain evidence="10">DSM 2782</strain>
    </source>
</reference>
<comment type="function">
    <text evidence="5">May play the central regulatory role in sporulation. It may be an element of the effector pathway responsible for the activation of sporulation genes in response to nutritional stress. Spo0A may act in concert with spo0H (a sigma factor) to control the expression of some genes that are critical to the sporulation process.</text>
</comment>
<dbReference type="PROSITE" id="PS50110">
    <property type="entry name" value="RESPONSE_REGULATORY"/>
    <property type="match status" value="1"/>
</dbReference>
<dbReference type="AlphaFoldDB" id="F1TF07"/>
<evidence type="ECO:0000256" key="1">
    <source>
        <dbReference type="ARBA" id="ARBA00018672"/>
    </source>
</evidence>
<feature type="domain" description="OmpR/PhoB-type" evidence="9">
    <location>
        <begin position="153"/>
        <end position="253"/>
    </location>
</feature>
<evidence type="ECO:0000256" key="6">
    <source>
        <dbReference type="PROSITE-ProRule" id="PRU00169"/>
    </source>
</evidence>
<evidence type="ECO:0000259" key="8">
    <source>
        <dbReference type="PROSITE" id="PS50110"/>
    </source>
</evidence>
<reference evidence="10" key="1">
    <citation type="submission" date="2009-07" db="EMBL/GenBank/DDBJ databases">
        <authorList>
            <consortium name="US DOE Joint Genome Institute (JGI-PGF)"/>
            <person name="Lucas S."/>
            <person name="Copeland A."/>
            <person name="Lapidus A."/>
            <person name="Glavina del Rio T."/>
            <person name="Tice H."/>
            <person name="Bruce D."/>
            <person name="Goodwin L."/>
            <person name="Pitluck S."/>
            <person name="Larimer F."/>
            <person name="Land M.L."/>
            <person name="Mouttaki H."/>
            <person name="He Z."/>
            <person name="Zhou J."/>
            <person name="Hemme C.L."/>
        </authorList>
    </citation>
    <scope>NUCLEOTIDE SEQUENCE [LARGE SCALE GENOMIC DNA]</scope>
    <source>
        <strain evidence="10">DSM 2782</strain>
    </source>
</reference>
<name>F1TF07_9FIRM</name>
<evidence type="ECO:0000313" key="10">
    <source>
        <dbReference type="EMBL" id="EGD46945.1"/>
    </source>
</evidence>
<dbReference type="InterPro" id="IPR039420">
    <property type="entry name" value="WalR-like"/>
</dbReference>
<gene>
    <name evidence="10" type="ORF">Cpap_1140</name>
</gene>
<dbReference type="GO" id="GO:0005829">
    <property type="term" value="C:cytosol"/>
    <property type="evidence" value="ECO:0007669"/>
    <property type="project" value="TreeGrafter"/>
</dbReference>
<dbReference type="SUPFAM" id="SSF52172">
    <property type="entry name" value="CheY-like"/>
    <property type="match status" value="1"/>
</dbReference>
<dbReference type="eggNOG" id="COG0745">
    <property type="taxonomic scope" value="Bacteria"/>
</dbReference>
<dbReference type="STRING" id="588581.Cpap_1140"/>
<dbReference type="InterPro" id="IPR011006">
    <property type="entry name" value="CheY-like_superfamily"/>
</dbReference>
<dbReference type="InterPro" id="IPR001789">
    <property type="entry name" value="Sig_transdc_resp-reg_receiver"/>
</dbReference>
<sequence>MTAITDYKMINKFMIQLTFKYVTGSNYMKNVLLVEDDTTLAFGIEYTLKNEGFNVSLAVDLAEARKALHTNKLDIVLLDVRLPDGNGFEFCKEIRAVSKMPIIFLTSCNDEANVVMGLDLGADDYIPKPIRIKELISRINAVLRRNSAEANIASIIKSNDIEINVMQGKVMKRGQEVMLTAVEYKLLLTLIEHSEQILSRNTILEHLWDIDGEFIDDNTLSVYIRRLREKIEDNASSPVNILTVRGVGYKWTSQVNSL</sequence>
<accession>F1TF07</accession>
<dbReference type="EMBL" id="ACXX02000010">
    <property type="protein sequence ID" value="EGD46945.1"/>
    <property type="molecule type" value="Genomic_DNA"/>
</dbReference>
<dbReference type="CDD" id="cd00383">
    <property type="entry name" value="trans_reg_C"/>
    <property type="match status" value="1"/>
</dbReference>
<dbReference type="PANTHER" id="PTHR48111">
    <property type="entry name" value="REGULATOR OF RPOS"/>
    <property type="match status" value="1"/>
</dbReference>
<dbReference type="GO" id="GO:0000156">
    <property type="term" value="F:phosphorelay response regulator activity"/>
    <property type="evidence" value="ECO:0007669"/>
    <property type="project" value="TreeGrafter"/>
</dbReference>
<dbReference type="Gene3D" id="3.40.50.2300">
    <property type="match status" value="1"/>
</dbReference>
<keyword evidence="11" id="KW-1185">Reference proteome</keyword>
<dbReference type="Gene3D" id="6.10.250.690">
    <property type="match status" value="1"/>
</dbReference>
<dbReference type="CDD" id="cd17574">
    <property type="entry name" value="REC_OmpR"/>
    <property type="match status" value="1"/>
</dbReference>
<keyword evidence="3 7" id="KW-0238">DNA-binding</keyword>
<keyword evidence="2" id="KW-0805">Transcription regulation</keyword>
<dbReference type="GO" id="GO:0032993">
    <property type="term" value="C:protein-DNA complex"/>
    <property type="evidence" value="ECO:0007669"/>
    <property type="project" value="TreeGrafter"/>
</dbReference>
<organism evidence="10 11">
    <name type="scientific">Ruminiclostridium papyrosolvens DSM 2782</name>
    <dbReference type="NCBI Taxonomy" id="588581"/>
    <lineage>
        <taxon>Bacteria</taxon>
        <taxon>Bacillati</taxon>
        <taxon>Bacillota</taxon>
        <taxon>Clostridia</taxon>
        <taxon>Eubacteriales</taxon>
        <taxon>Oscillospiraceae</taxon>
        <taxon>Ruminiclostridium</taxon>
    </lineage>
</organism>
<dbReference type="Pfam" id="PF00072">
    <property type="entry name" value="Response_reg"/>
    <property type="match status" value="1"/>
</dbReference>
<dbReference type="Pfam" id="PF00486">
    <property type="entry name" value="Trans_reg_C"/>
    <property type="match status" value="1"/>
</dbReference>
<dbReference type="GO" id="GO:0006355">
    <property type="term" value="P:regulation of DNA-templated transcription"/>
    <property type="evidence" value="ECO:0007669"/>
    <property type="project" value="InterPro"/>
</dbReference>
<dbReference type="GO" id="GO:0000976">
    <property type="term" value="F:transcription cis-regulatory region binding"/>
    <property type="evidence" value="ECO:0007669"/>
    <property type="project" value="TreeGrafter"/>
</dbReference>
<dbReference type="InterPro" id="IPR036388">
    <property type="entry name" value="WH-like_DNA-bd_sf"/>
</dbReference>
<evidence type="ECO:0000256" key="2">
    <source>
        <dbReference type="ARBA" id="ARBA00023015"/>
    </source>
</evidence>
<dbReference type="PANTHER" id="PTHR48111:SF73">
    <property type="entry name" value="ALKALINE PHOSPHATASE SYNTHESIS TRANSCRIPTIONAL REGULATORY PROTEIN PHOP"/>
    <property type="match status" value="1"/>
</dbReference>
<feature type="domain" description="Response regulatory" evidence="8">
    <location>
        <begin position="30"/>
        <end position="143"/>
    </location>
</feature>
<evidence type="ECO:0000256" key="5">
    <source>
        <dbReference type="ARBA" id="ARBA00024867"/>
    </source>
</evidence>
<dbReference type="PROSITE" id="PS51755">
    <property type="entry name" value="OMPR_PHOB"/>
    <property type="match status" value="1"/>
</dbReference>
<evidence type="ECO:0000313" key="11">
    <source>
        <dbReference type="Proteomes" id="UP000003860"/>
    </source>
</evidence>
<feature type="modified residue" description="4-aspartylphosphate" evidence="6">
    <location>
        <position position="79"/>
    </location>
</feature>
<keyword evidence="6" id="KW-0597">Phosphoprotein</keyword>
<evidence type="ECO:0000256" key="7">
    <source>
        <dbReference type="PROSITE-ProRule" id="PRU01091"/>
    </source>
</evidence>
<protein>
    <recommendedName>
        <fullName evidence="1">Stage 0 sporulation protein A homolog</fullName>
    </recommendedName>
</protein>
<feature type="DNA-binding region" description="OmpR/PhoB-type" evidence="7">
    <location>
        <begin position="153"/>
        <end position="253"/>
    </location>
</feature>
<dbReference type="InterPro" id="IPR001867">
    <property type="entry name" value="OmpR/PhoB-type_DNA-bd"/>
</dbReference>
<proteinExistence type="predicted"/>
<dbReference type="SMART" id="SM00862">
    <property type="entry name" value="Trans_reg_C"/>
    <property type="match status" value="1"/>
</dbReference>
<dbReference type="SMART" id="SM00448">
    <property type="entry name" value="REC"/>
    <property type="match status" value="1"/>
</dbReference>
<evidence type="ECO:0000256" key="3">
    <source>
        <dbReference type="ARBA" id="ARBA00023125"/>
    </source>
</evidence>
<dbReference type="Proteomes" id="UP000003860">
    <property type="component" value="Unassembled WGS sequence"/>
</dbReference>
<keyword evidence="4" id="KW-0804">Transcription</keyword>
<evidence type="ECO:0000256" key="4">
    <source>
        <dbReference type="ARBA" id="ARBA00023163"/>
    </source>
</evidence>
<comment type="caution">
    <text evidence="10">The sequence shown here is derived from an EMBL/GenBank/DDBJ whole genome shotgun (WGS) entry which is preliminary data.</text>
</comment>
<dbReference type="Gene3D" id="1.10.10.10">
    <property type="entry name" value="Winged helix-like DNA-binding domain superfamily/Winged helix DNA-binding domain"/>
    <property type="match status" value="1"/>
</dbReference>